<evidence type="ECO:0000256" key="1">
    <source>
        <dbReference type="SAM" id="Phobius"/>
    </source>
</evidence>
<dbReference type="EMBL" id="JABXBU010002072">
    <property type="protein sequence ID" value="KAF8777810.1"/>
    <property type="molecule type" value="Genomic_DNA"/>
</dbReference>
<sequence>MWPSVNLDSTGWSFFQVIYAFLDALYNPTHATNTLSLKNYRMSNFHYLHRIVKRFIIYASLLKWKKCLLRLSDQFSYCSTGWCIFQSILRTTKQFQREHTVLFFFFFLNSFIMSSLPFFFLPKDLSFTLYNCNGQSGLLRLSNGTWPSVNITAFLVMSSFLEGTWLQYIGEQRLKRGKVGMGKLSGRTCGTKDGPSVHMAPLVVIVGLSVGFLGTSRRDTRSRHLPCICPRLLSVSTYPPLIDPSSMVSELQKRVSRQRIKRCTLIEIKEKAFFGLCISV</sequence>
<feature type="transmembrane region" description="Helical" evidence="1">
    <location>
        <begin position="197"/>
        <end position="215"/>
    </location>
</feature>
<feature type="transmembrane region" description="Helical" evidence="1">
    <location>
        <begin position="100"/>
        <end position="121"/>
    </location>
</feature>
<keyword evidence="1" id="KW-0472">Membrane</keyword>
<name>A0A8T0EPU2_ARGBR</name>
<keyword evidence="1" id="KW-0812">Transmembrane</keyword>
<keyword evidence="1" id="KW-1133">Transmembrane helix</keyword>
<accession>A0A8T0EPU2</accession>
<reference evidence="2" key="1">
    <citation type="journal article" date="2020" name="bioRxiv">
        <title>Chromosome-level reference genome of the European wasp spider Argiope bruennichi: a resource for studies on range expansion and evolutionary adaptation.</title>
        <authorList>
            <person name="Sheffer M.M."/>
            <person name="Hoppe A."/>
            <person name="Krehenwinkel H."/>
            <person name="Uhl G."/>
            <person name="Kuss A.W."/>
            <person name="Jensen L."/>
            <person name="Jensen C."/>
            <person name="Gillespie R.G."/>
            <person name="Hoff K.J."/>
            <person name="Prost S."/>
        </authorList>
    </citation>
    <scope>NUCLEOTIDE SEQUENCE</scope>
</reference>
<comment type="caution">
    <text evidence="2">The sequence shown here is derived from an EMBL/GenBank/DDBJ whole genome shotgun (WGS) entry which is preliminary data.</text>
</comment>
<proteinExistence type="predicted"/>
<protein>
    <submittedName>
        <fullName evidence="2">Uncharacterized protein</fullName>
    </submittedName>
</protein>
<dbReference type="AlphaFoldDB" id="A0A8T0EPU2"/>
<reference evidence="2" key="2">
    <citation type="submission" date="2020-06" db="EMBL/GenBank/DDBJ databases">
        <authorList>
            <person name="Sheffer M."/>
        </authorList>
    </citation>
    <scope>NUCLEOTIDE SEQUENCE</scope>
</reference>
<gene>
    <name evidence="2" type="ORF">HNY73_014612</name>
</gene>
<organism evidence="2 3">
    <name type="scientific">Argiope bruennichi</name>
    <name type="common">Wasp spider</name>
    <name type="synonym">Aranea bruennichi</name>
    <dbReference type="NCBI Taxonomy" id="94029"/>
    <lineage>
        <taxon>Eukaryota</taxon>
        <taxon>Metazoa</taxon>
        <taxon>Ecdysozoa</taxon>
        <taxon>Arthropoda</taxon>
        <taxon>Chelicerata</taxon>
        <taxon>Arachnida</taxon>
        <taxon>Araneae</taxon>
        <taxon>Araneomorphae</taxon>
        <taxon>Entelegynae</taxon>
        <taxon>Araneoidea</taxon>
        <taxon>Araneidae</taxon>
        <taxon>Argiope</taxon>
    </lineage>
</organism>
<dbReference type="Proteomes" id="UP000807504">
    <property type="component" value="Unassembled WGS sequence"/>
</dbReference>
<evidence type="ECO:0000313" key="3">
    <source>
        <dbReference type="Proteomes" id="UP000807504"/>
    </source>
</evidence>
<keyword evidence="3" id="KW-1185">Reference proteome</keyword>
<evidence type="ECO:0000313" key="2">
    <source>
        <dbReference type="EMBL" id="KAF8777810.1"/>
    </source>
</evidence>